<sequence length="134" mass="15768">MSEECVFCHPEREPEQEVLFSNEHCLFLQLKQYKTNGEQLEGSGLIVPRHHRETLFDLTEEEWKATYNLLKEVKAYIDDHHNPQGYNLGWNCGEIGGQHIFHAHFHVIPRYEDEPMAGKGLRYLFKGEGNERKK</sequence>
<feature type="domain" description="HIT" evidence="2">
    <location>
        <begin position="42"/>
        <end position="117"/>
    </location>
</feature>
<proteinExistence type="predicted"/>
<dbReference type="RefSeq" id="WP_093192066.1">
    <property type="nucleotide sequence ID" value="NZ_FNEV01000002.1"/>
</dbReference>
<dbReference type="PANTHER" id="PTHR42997:SF1">
    <property type="entry name" value="AP-4-A PHOSPHORYLASE"/>
    <property type="match status" value="1"/>
</dbReference>
<dbReference type="SUPFAM" id="SSF54197">
    <property type="entry name" value="HIT-like"/>
    <property type="match status" value="1"/>
</dbReference>
<dbReference type="STRING" id="86666.SAMN04490247_0660"/>
<dbReference type="Proteomes" id="UP000199225">
    <property type="component" value="Unassembled WGS sequence"/>
</dbReference>
<dbReference type="InterPro" id="IPR052908">
    <property type="entry name" value="AP-4-A_phosphorylase"/>
</dbReference>
<name>A0A1G8QVV3_9BACI</name>
<evidence type="ECO:0000313" key="3">
    <source>
        <dbReference type="EMBL" id="SDJ08818.1"/>
    </source>
</evidence>
<dbReference type="EMBL" id="FNEV01000002">
    <property type="protein sequence ID" value="SDJ08818.1"/>
    <property type="molecule type" value="Genomic_DNA"/>
</dbReference>
<dbReference type="Gene3D" id="3.30.428.10">
    <property type="entry name" value="HIT-like"/>
    <property type="match status" value="1"/>
</dbReference>
<protein>
    <submittedName>
        <fullName evidence="3">Histidine triad (HIT) family protein</fullName>
    </submittedName>
</protein>
<gene>
    <name evidence="3" type="ORF">SAMN04490247_0660</name>
</gene>
<dbReference type="AlphaFoldDB" id="A0A1G8QVV3"/>
<evidence type="ECO:0000256" key="1">
    <source>
        <dbReference type="PROSITE-ProRule" id="PRU00464"/>
    </source>
</evidence>
<dbReference type="InterPro" id="IPR011146">
    <property type="entry name" value="HIT-like"/>
</dbReference>
<evidence type="ECO:0000259" key="2">
    <source>
        <dbReference type="PROSITE" id="PS51084"/>
    </source>
</evidence>
<evidence type="ECO:0000313" key="4">
    <source>
        <dbReference type="Proteomes" id="UP000199225"/>
    </source>
</evidence>
<dbReference type="InterPro" id="IPR036265">
    <property type="entry name" value="HIT-like_sf"/>
</dbReference>
<reference evidence="4" key="1">
    <citation type="submission" date="2016-10" db="EMBL/GenBank/DDBJ databases">
        <authorList>
            <person name="Varghese N."/>
            <person name="Submissions S."/>
        </authorList>
    </citation>
    <scope>NUCLEOTIDE SEQUENCE [LARGE SCALE GENOMIC DNA]</scope>
    <source>
        <strain evidence="4">DSM 4771</strain>
    </source>
</reference>
<accession>A0A1G8QVV3</accession>
<dbReference type="PANTHER" id="PTHR42997">
    <property type="entry name" value="HIT FAMILY HYDROLASE"/>
    <property type="match status" value="1"/>
</dbReference>
<keyword evidence="4" id="KW-1185">Reference proteome</keyword>
<organism evidence="3 4">
    <name type="scientific">Salimicrobium halophilum</name>
    <dbReference type="NCBI Taxonomy" id="86666"/>
    <lineage>
        <taxon>Bacteria</taxon>
        <taxon>Bacillati</taxon>
        <taxon>Bacillota</taxon>
        <taxon>Bacilli</taxon>
        <taxon>Bacillales</taxon>
        <taxon>Bacillaceae</taxon>
        <taxon>Salimicrobium</taxon>
    </lineage>
</organism>
<dbReference type="OrthoDB" id="9784774at2"/>
<dbReference type="GO" id="GO:0003824">
    <property type="term" value="F:catalytic activity"/>
    <property type="evidence" value="ECO:0007669"/>
    <property type="project" value="InterPro"/>
</dbReference>
<dbReference type="Pfam" id="PF01230">
    <property type="entry name" value="HIT"/>
    <property type="match status" value="1"/>
</dbReference>
<feature type="short sequence motif" description="Histidine triad motif" evidence="1">
    <location>
        <begin position="102"/>
        <end position="106"/>
    </location>
</feature>
<dbReference type="PROSITE" id="PS51084">
    <property type="entry name" value="HIT_2"/>
    <property type="match status" value="1"/>
</dbReference>